<dbReference type="GO" id="GO:0005886">
    <property type="term" value="C:plasma membrane"/>
    <property type="evidence" value="ECO:0007669"/>
    <property type="project" value="UniProtKB-SubCell"/>
</dbReference>
<dbReference type="AlphaFoldDB" id="A0A6I2UXG6"/>
<feature type="transmembrane region" description="Helical" evidence="8">
    <location>
        <begin position="83"/>
        <end position="102"/>
    </location>
</feature>
<keyword evidence="2" id="KW-1003">Cell membrane</keyword>
<dbReference type="PANTHER" id="PTHR30443">
    <property type="entry name" value="INNER MEMBRANE PROTEIN"/>
    <property type="match status" value="1"/>
</dbReference>
<reference evidence="10 11" key="1">
    <citation type="submission" date="2019-08" db="EMBL/GenBank/DDBJ databases">
        <title>In-depth cultivation of the pig gut microbiome towards novel bacterial diversity and tailored functional studies.</title>
        <authorList>
            <person name="Wylensek D."/>
            <person name="Hitch T.C.A."/>
            <person name="Clavel T."/>
        </authorList>
    </citation>
    <scope>NUCLEOTIDE SEQUENCE [LARGE SCALE GENOMIC DNA]</scope>
    <source>
        <strain evidence="11">WCA-380-WT-3B3</strain>
    </source>
</reference>
<dbReference type="Gene3D" id="3.40.720.10">
    <property type="entry name" value="Alkaline Phosphatase, subunit A"/>
    <property type="match status" value="1"/>
</dbReference>
<evidence type="ECO:0000256" key="8">
    <source>
        <dbReference type="SAM" id="Phobius"/>
    </source>
</evidence>
<evidence type="ECO:0000256" key="1">
    <source>
        <dbReference type="ARBA" id="ARBA00004651"/>
    </source>
</evidence>
<dbReference type="EMBL" id="VUNL01000005">
    <property type="protein sequence ID" value="MSV24774.1"/>
    <property type="molecule type" value="Genomic_DNA"/>
</dbReference>
<evidence type="ECO:0000256" key="4">
    <source>
        <dbReference type="ARBA" id="ARBA00022692"/>
    </source>
</evidence>
<dbReference type="CDD" id="cd16017">
    <property type="entry name" value="LptA"/>
    <property type="match status" value="1"/>
</dbReference>
<evidence type="ECO:0000313" key="11">
    <source>
        <dbReference type="Proteomes" id="UP000430222"/>
    </source>
</evidence>
<feature type="region of interest" description="Disordered" evidence="7">
    <location>
        <begin position="510"/>
        <end position="585"/>
    </location>
</feature>
<evidence type="ECO:0000256" key="5">
    <source>
        <dbReference type="ARBA" id="ARBA00022989"/>
    </source>
</evidence>
<dbReference type="InterPro" id="IPR017850">
    <property type="entry name" value="Alkaline_phosphatase_core_sf"/>
</dbReference>
<dbReference type="InterPro" id="IPR000917">
    <property type="entry name" value="Sulfatase_N"/>
</dbReference>
<keyword evidence="11" id="KW-1185">Reference proteome</keyword>
<evidence type="ECO:0000256" key="3">
    <source>
        <dbReference type="ARBA" id="ARBA00022679"/>
    </source>
</evidence>
<dbReference type="Proteomes" id="UP000430222">
    <property type="component" value="Unassembled WGS sequence"/>
</dbReference>
<dbReference type="GO" id="GO:0016776">
    <property type="term" value="F:phosphotransferase activity, phosphate group as acceptor"/>
    <property type="evidence" value="ECO:0007669"/>
    <property type="project" value="TreeGrafter"/>
</dbReference>
<dbReference type="InterPro" id="IPR058130">
    <property type="entry name" value="PEA_transf_C"/>
</dbReference>
<protein>
    <submittedName>
        <fullName evidence="10">Phosphoethanolamine transferase</fullName>
    </submittedName>
</protein>
<dbReference type="InterPro" id="IPR040423">
    <property type="entry name" value="PEA_transferase"/>
</dbReference>
<evidence type="ECO:0000256" key="6">
    <source>
        <dbReference type="ARBA" id="ARBA00023136"/>
    </source>
</evidence>
<proteinExistence type="predicted"/>
<organism evidence="10 11">
    <name type="scientific">Selenomonas montiformis</name>
    <dbReference type="NCBI Taxonomy" id="2652285"/>
    <lineage>
        <taxon>Bacteria</taxon>
        <taxon>Bacillati</taxon>
        <taxon>Bacillota</taxon>
        <taxon>Negativicutes</taxon>
        <taxon>Selenomonadales</taxon>
        <taxon>Selenomonadaceae</taxon>
        <taxon>Selenomonas</taxon>
    </lineage>
</organism>
<evidence type="ECO:0000313" key="10">
    <source>
        <dbReference type="EMBL" id="MSV24774.1"/>
    </source>
</evidence>
<gene>
    <name evidence="10" type="ORF">FYJ78_06170</name>
</gene>
<feature type="transmembrane region" description="Helical" evidence="8">
    <location>
        <begin position="21"/>
        <end position="40"/>
    </location>
</feature>
<dbReference type="Pfam" id="PF00884">
    <property type="entry name" value="Sulfatase"/>
    <property type="match status" value="1"/>
</dbReference>
<dbReference type="GO" id="GO:0009244">
    <property type="term" value="P:lipopolysaccharide core region biosynthetic process"/>
    <property type="evidence" value="ECO:0007669"/>
    <property type="project" value="TreeGrafter"/>
</dbReference>
<feature type="transmembrane region" description="Helical" evidence="8">
    <location>
        <begin position="172"/>
        <end position="191"/>
    </location>
</feature>
<dbReference type="PANTHER" id="PTHR30443:SF2">
    <property type="entry name" value="PHOSPHOETHANOLAMINE TRANSFERASE EPTC"/>
    <property type="match status" value="1"/>
</dbReference>
<keyword evidence="6 8" id="KW-0472">Membrane</keyword>
<keyword evidence="4 8" id="KW-0812">Transmembrane</keyword>
<sequence length="585" mass="64779">MKHYGFRSVWRRAAASWRWSTAFFAVLCVTNIPTLVQLSLFEGASLAPFPRFVLMVEGMFRVMGCALVLTAAAGFLPRAVRTGLAGLSILLFGVDAFTLRQYHSVLDAGLLEVVAATNPAEATEYAVSQAGAIAPVAAWTLLAFGLAMLCWKRGNVPASVRCCFMRLRYVRFALAGLILLFFTAGLVHARYDPEQQVRHIPQSLSLWRLAVNVQQAKEEIGSTAYVDYTLAQHPVTILSDAHDIPYVIVILGESTSRHHMSLYGYGLPTTPHLDARGAAGELAVFREVTSPHAGTMAVLRTLFSFYDNASEGLWYEYGNLFDILRHSGVRTAWLSNQESSGFYGSIGRTLGGRCDTMKFTSCLSHTIDLSERYDEELLPLLDETLAEESDAESHFLVLHLMGAHEDFQRRYPAAYAQFTAEDERGRGLASGEKERAVRAAYDNAVLYDDAIVDAILRRFEGKDAVVVFLSDHGEEVYDVRDLAGHGDEASPWQRDIPCVVWMSRAFQTNHPAAVRRKRRRPCGTKTPRSQRATLRRAAQKSPAAASPLVQSGKADRRAGAPSADRGRDTKTPQTMSQCHIRRVRA</sequence>
<keyword evidence="3 10" id="KW-0808">Transferase</keyword>
<accession>A0A6I2UXG6</accession>
<feature type="domain" description="Sulfatase N-terminal" evidence="9">
    <location>
        <begin position="245"/>
        <end position="508"/>
    </location>
</feature>
<keyword evidence="5 8" id="KW-1133">Transmembrane helix</keyword>
<name>A0A6I2UXG6_9FIRM</name>
<feature type="compositionally biased region" description="Basic and acidic residues" evidence="7">
    <location>
        <begin position="553"/>
        <end position="570"/>
    </location>
</feature>
<feature type="transmembrane region" description="Helical" evidence="8">
    <location>
        <begin position="52"/>
        <end position="76"/>
    </location>
</feature>
<evidence type="ECO:0000259" key="9">
    <source>
        <dbReference type="Pfam" id="PF00884"/>
    </source>
</evidence>
<feature type="compositionally biased region" description="Basic residues" evidence="7">
    <location>
        <begin position="513"/>
        <end position="522"/>
    </location>
</feature>
<evidence type="ECO:0000256" key="7">
    <source>
        <dbReference type="SAM" id="MobiDB-lite"/>
    </source>
</evidence>
<dbReference type="SUPFAM" id="SSF53649">
    <property type="entry name" value="Alkaline phosphatase-like"/>
    <property type="match status" value="1"/>
</dbReference>
<comment type="caution">
    <text evidence="10">The sequence shown here is derived from an EMBL/GenBank/DDBJ whole genome shotgun (WGS) entry which is preliminary data.</text>
</comment>
<comment type="subcellular location">
    <subcellularLocation>
        <location evidence="1">Cell membrane</location>
        <topology evidence="1">Multi-pass membrane protein</topology>
    </subcellularLocation>
</comment>
<evidence type="ECO:0000256" key="2">
    <source>
        <dbReference type="ARBA" id="ARBA00022475"/>
    </source>
</evidence>
<feature type="transmembrane region" description="Helical" evidence="8">
    <location>
        <begin position="132"/>
        <end position="151"/>
    </location>
</feature>